<keyword evidence="5" id="KW-0234">DNA repair</keyword>
<dbReference type="GO" id="GO:0003684">
    <property type="term" value="F:damaged DNA binding"/>
    <property type="evidence" value="ECO:0007669"/>
    <property type="project" value="InterPro"/>
</dbReference>
<dbReference type="PANTHER" id="PTHR45873:SF1">
    <property type="entry name" value="DNA POLYMERASE ETA"/>
    <property type="match status" value="1"/>
</dbReference>
<dbReference type="Proteomes" id="UP000194236">
    <property type="component" value="Unassembled WGS sequence"/>
</dbReference>
<proteinExistence type="predicted"/>
<feature type="domain" description="DNA polymerase Y-family little finger" evidence="7">
    <location>
        <begin position="43"/>
        <end position="156"/>
    </location>
</feature>
<dbReference type="Gene3D" id="3.30.1490.100">
    <property type="entry name" value="DNA polymerase, Y-family, little finger domain"/>
    <property type="match status" value="1"/>
</dbReference>
<dbReference type="PANTHER" id="PTHR45873">
    <property type="entry name" value="DNA POLYMERASE ETA"/>
    <property type="match status" value="1"/>
</dbReference>
<dbReference type="GO" id="GO:0005657">
    <property type="term" value="C:replication fork"/>
    <property type="evidence" value="ECO:0007669"/>
    <property type="project" value="TreeGrafter"/>
</dbReference>
<dbReference type="GO" id="GO:0035861">
    <property type="term" value="C:site of double-strand break"/>
    <property type="evidence" value="ECO:0007669"/>
    <property type="project" value="TreeGrafter"/>
</dbReference>
<dbReference type="GO" id="GO:0046872">
    <property type="term" value="F:metal ion binding"/>
    <property type="evidence" value="ECO:0007669"/>
    <property type="project" value="UniProtKB-KW"/>
</dbReference>
<evidence type="ECO:0000256" key="1">
    <source>
        <dbReference type="ARBA" id="ARBA00004123"/>
    </source>
</evidence>
<evidence type="ECO:0000313" key="9">
    <source>
        <dbReference type="Proteomes" id="UP000194236"/>
    </source>
</evidence>
<dbReference type="Gene3D" id="1.10.150.20">
    <property type="entry name" value="5' to 3' exonuclease, C-terminal subdomain"/>
    <property type="match status" value="1"/>
</dbReference>
<keyword evidence="2" id="KW-0808">Transferase</keyword>
<evidence type="ECO:0000256" key="2">
    <source>
        <dbReference type="ARBA" id="ARBA00022679"/>
    </source>
</evidence>
<sequence>MYQLSQVNRFTLNEKFDNRTAEWLYDLSNGIDNEPVSDRRITKSIGCGKNFRGKNALSRIEDINQWIQALLKELYERMVKDKEMNQRLAKLMIVGYYTAGKGHCHRSIPIDITSGDYPLPERISADIMRQLFSRPEIIAQDPLQNLSLAATKFVDASIALADGTAKIEKFFQKINRDAFVEQSTKNHSIQQSIELNQKQPKKSLIKKQPNQVQSNTMDRYLRHQQQSTWSKANNNDKIDLNDPHVRQINRETNQLLDSFFYNKILQSMEI</sequence>
<dbReference type="InterPro" id="IPR017961">
    <property type="entry name" value="DNA_pol_Y-fam_little_finger"/>
</dbReference>
<dbReference type="OrthoDB" id="5723at2759"/>
<accession>A0A1Y3APK2</accession>
<gene>
    <name evidence="8" type="ORF">BLA29_005050</name>
</gene>
<evidence type="ECO:0000256" key="4">
    <source>
        <dbReference type="ARBA" id="ARBA00022763"/>
    </source>
</evidence>
<dbReference type="EMBL" id="MUJZ01068027">
    <property type="protein sequence ID" value="OTF69947.1"/>
    <property type="molecule type" value="Genomic_DNA"/>
</dbReference>
<evidence type="ECO:0000256" key="6">
    <source>
        <dbReference type="ARBA" id="ARBA00023242"/>
    </source>
</evidence>
<dbReference type="InterPro" id="IPR036775">
    <property type="entry name" value="DNA_pol_Y-fam_lit_finger_sf"/>
</dbReference>
<dbReference type="GO" id="GO:0009314">
    <property type="term" value="P:response to radiation"/>
    <property type="evidence" value="ECO:0007669"/>
    <property type="project" value="TreeGrafter"/>
</dbReference>
<dbReference type="AlphaFoldDB" id="A0A1Y3APK2"/>
<evidence type="ECO:0000256" key="3">
    <source>
        <dbReference type="ARBA" id="ARBA00022723"/>
    </source>
</evidence>
<comment type="caution">
    <text evidence="8">The sequence shown here is derived from an EMBL/GenBank/DDBJ whole genome shotgun (WGS) entry which is preliminary data.</text>
</comment>
<evidence type="ECO:0000259" key="7">
    <source>
        <dbReference type="Pfam" id="PF11799"/>
    </source>
</evidence>
<keyword evidence="6" id="KW-0539">Nucleus</keyword>
<dbReference type="Pfam" id="PF11799">
    <property type="entry name" value="IMS_C"/>
    <property type="match status" value="1"/>
</dbReference>
<dbReference type="GO" id="GO:0006281">
    <property type="term" value="P:DNA repair"/>
    <property type="evidence" value="ECO:0007669"/>
    <property type="project" value="UniProtKB-KW"/>
</dbReference>
<keyword evidence="4" id="KW-0227">DNA damage</keyword>
<dbReference type="GO" id="GO:0005634">
    <property type="term" value="C:nucleus"/>
    <property type="evidence" value="ECO:0007669"/>
    <property type="project" value="UniProtKB-SubCell"/>
</dbReference>
<dbReference type="InterPro" id="IPR052230">
    <property type="entry name" value="DNA_polymerase_eta"/>
</dbReference>
<keyword evidence="9" id="KW-1185">Reference proteome</keyword>
<organism evidence="8 9">
    <name type="scientific">Euroglyphus maynei</name>
    <name type="common">Mayne's house dust mite</name>
    <dbReference type="NCBI Taxonomy" id="6958"/>
    <lineage>
        <taxon>Eukaryota</taxon>
        <taxon>Metazoa</taxon>
        <taxon>Ecdysozoa</taxon>
        <taxon>Arthropoda</taxon>
        <taxon>Chelicerata</taxon>
        <taxon>Arachnida</taxon>
        <taxon>Acari</taxon>
        <taxon>Acariformes</taxon>
        <taxon>Sarcoptiformes</taxon>
        <taxon>Astigmata</taxon>
        <taxon>Psoroptidia</taxon>
        <taxon>Analgoidea</taxon>
        <taxon>Pyroglyphidae</taxon>
        <taxon>Pyroglyphinae</taxon>
        <taxon>Euroglyphus</taxon>
    </lineage>
</organism>
<comment type="subcellular location">
    <subcellularLocation>
        <location evidence="1">Nucleus</location>
    </subcellularLocation>
</comment>
<protein>
    <recommendedName>
        <fullName evidence="7">DNA polymerase Y-family little finger domain-containing protein</fullName>
    </recommendedName>
</protein>
<reference evidence="8 9" key="1">
    <citation type="submission" date="2017-03" db="EMBL/GenBank/DDBJ databases">
        <title>Genome Survey of Euroglyphus maynei.</title>
        <authorList>
            <person name="Arlian L.G."/>
            <person name="Morgan M.S."/>
            <person name="Rider S.D."/>
        </authorList>
    </citation>
    <scope>NUCLEOTIDE SEQUENCE [LARGE SCALE GENOMIC DNA]</scope>
    <source>
        <strain evidence="8">Arlian Lab</strain>
        <tissue evidence="8">Whole body</tissue>
    </source>
</reference>
<keyword evidence="3" id="KW-0479">Metal-binding</keyword>
<dbReference type="GO" id="GO:0042276">
    <property type="term" value="P:error-prone translesion synthesis"/>
    <property type="evidence" value="ECO:0007669"/>
    <property type="project" value="TreeGrafter"/>
</dbReference>
<dbReference type="GO" id="GO:0003887">
    <property type="term" value="F:DNA-directed DNA polymerase activity"/>
    <property type="evidence" value="ECO:0007669"/>
    <property type="project" value="TreeGrafter"/>
</dbReference>
<evidence type="ECO:0000313" key="8">
    <source>
        <dbReference type="EMBL" id="OTF69947.1"/>
    </source>
</evidence>
<dbReference type="SUPFAM" id="SSF100879">
    <property type="entry name" value="Lesion bypass DNA polymerase (Y-family), little finger domain"/>
    <property type="match status" value="1"/>
</dbReference>
<name>A0A1Y3APK2_EURMA</name>
<evidence type="ECO:0000256" key="5">
    <source>
        <dbReference type="ARBA" id="ARBA00023204"/>
    </source>
</evidence>